<sequence>MNLVWGKVIVPPGRMACLKGRILGTGLRNLAGGRIRCPPKAGLRCLCGEGLRCLHGTKFTSLLEKDLSAYPNEGLCTCVEDRVYI</sequence>
<organism evidence="1">
    <name type="scientific">Sesamum latifolium</name>
    <dbReference type="NCBI Taxonomy" id="2727402"/>
    <lineage>
        <taxon>Eukaryota</taxon>
        <taxon>Viridiplantae</taxon>
        <taxon>Streptophyta</taxon>
        <taxon>Embryophyta</taxon>
        <taxon>Tracheophyta</taxon>
        <taxon>Spermatophyta</taxon>
        <taxon>Magnoliopsida</taxon>
        <taxon>eudicotyledons</taxon>
        <taxon>Gunneridae</taxon>
        <taxon>Pentapetalae</taxon>
        <taxon>asterids</taxon>
        <taxon>lamiids</taxon>
        <taxon>Lamiales</taxon>
        <taxon>Pedaliaceae</taxon>
        <taxon>Sesamum</taxon>
    </lineage>
</organism>
<accession>A0AAW2XI81</accession>
<reference evidence="1" key="2">
    <citation type="journal article" date="2024" name="Plant">
        <title>Genomic evolution and insights into agronomic trait innovations of Sesamum species.</title>
        <authorList>
            <person name="Miao H."/>
            <person name="Wang L."/>
            <person name="Qu L."/>
            <person name="Liu H."/>
            <person name="Sun Y."/>
            <person name="Le M."/>
            <person name="Wang Q."/>
            <person name="Wei S."/>
            <person name="Zheng Y."/>
            <person name="Lin W."/>
            <person name="Duan Y."/>
            <person name="Cao H."/>
            <person name="Xiong S."/>
            <person name="Wang X."/>
            <person name="Wei L."/>
            <person name="Li C."/>
            <person name="Ma Q."/>
            <person name="Ju M."/>
            <person name="Zhao R."/>
            <person name="Li G."/>
            <person name="Mu C."/>
            <person name="Tian Q."/>
            <person name="Mei H."/>
            <person name="Zhang T."/>
            <person name="Gao T."/>
            <person name="Zhang H."/>
        </authorList>
    </citation>
    <scope>NUCLEOTIDE SEQUENCE</scope>
    <source>
        <strain evidence="1">KEN1</strain>
    </source>
</reference>
<protein>
    <submittedName>
        <fullName evidence="1">Uncharacterized protein</fullName>
    </submittedName>
</protein>
<evidence type="ECO:0000313" key="1">
    <source>
        <dbReference type="EMBL" id="KAL0453850.1"/>
    </source>
</evidence>
<dbReference type="EMBL" id="JACGWN010000004">
    <property type="protein sequence ID" value="KAL0453850.1"/>
    <property type="molecule type" value="Genomic_DNA"/>
</dbReference>
<proteinExistence type="predicted"/>
<dbReference type="AlphaFoldDB" id="A0AAW2XI81"/>
<comment type="caution">
    <text evidence="1">The sequence shown here is derived from an EMBL/GenBank/DDBJ whole genome shotgun (WGS) entry which is preliminary data.</text>
</comment>
<gene>
    <name evidence="1" type="ORF">Slati_1363100</name>
</gene>
<name>A0AAW2XI81_9LAMI</name>
<reference evidence="1" key="1">
    <citation type="submission" date="2020-06" db="EMBL/GenBank/DDBJ databases">
        <authorList>
            <person name="Li T."/>
            <person name="Hu X."/>
            <person name="Zhang T."/>
            <person name="Song X."/>
            <person name="Zhang H."/>
            <person name="Dai N."/>
            <person name="Sheng W."/>
            <person name="Hou X."/>
            <person name="Wei L."/>
        </authorList>
    </citation>
    <scope>NUCLEOTIDE SEQUENCE</scope>
    <source>
        <strain evidence="1">KEN1</strain>
        <tissue evidence="1">Leaf</tissue>
    </source>
</reference>